<dbReference type="Proteomes" id="UP000247480">
    <property type="component" value="Unassembled WGS sequence"/>
</dbReference>
<proteinExistence type="predicted"/>
<accession>A0A2V0QKY3</accession>
<gene>
    <name evidence="1" type="ORF">KPSA1_06976</name>
</gene>
<name>A0A2V0QKY3_PSESF</name>
<organism evidence="1 2">
    <name type="scientific">Pseudomonas syringae pv. actinidiae</name>
    <dbReference type="NCBI Taxonomy" id="103796"/>
    <lineage>
        <taxon>Bacteria</taxon>
        <taxon>Pseudomonadati</taxon>
        <taxon>Pseudomonadota</taxon>
        <taxon>Gammaproteobacteria</taxon>
        <taxon>Pseudomonadales</taxon>
        <taxon>Pseudomonadaceae</taxon>
        <taxon>Pseudomonas</taxon>
        <taxon>Pseudomonas syringae</taxon>
    </lineage>
</organism>
<dbReference type="AlphaFoldDB" id="A0A2V0QKY3"/>
<protein>
    <submittedName>
        <fullName evidence="1">Uncharacterized protein</fullName>
    </submittedName>
</protein>
<sequence>MQADAVWRWRSTASLEEKNGIWFPQGARICGVDRRVDSQPRAGCITSC</sequence>
<evidence type="ECO:0000313" key="1">
    <source>
        <dbReference type="EMBL" id="GBH13487.1"/>
    </source>
</evidence>
<reference evidence="1 2" key="1">
    <citation type="submission" date="2018-04" db="EMBL/GenBank/DDBJ databases">
        <title>Draft genome sequence of Pseudomonas syringae pv. actinidiae biovar 1 strains isolated from kiwifruit in Kagawa prefecture.</title>
        <authorList>
            <person name="Tabuchi M."/>
            <person name="Saito M."/>
            <person name="Fujiwara S."/>
            <person name="Sasa N."/>
            <person name="Akimitsu K."/>
            <person name="Gomi K."/>
            <person name="Konishi-Sugita S."/>
            <person name="Hamano K."/>
            <person name="Kataoka I."/>
        </authorList>
    </citation>
    <scope>NUCLEOTIDE SEQUENCE [LARGE SCALE GENOMIC DNA]</scope>
    <source>
        <strain evidence="1 2">MAFF212206</strain>
    </source>
</reference>
<dbReference type="EMBL" id="BGJZ01000353">
    <property type="protein sequence ID" value="GBH13487.1"/>
    <property type="molecule type" value="Genomic_DNA"/>
</dbReference>
<evidence type="ECO:0000313" key="2">
    <source>
        <dbReference type="Proteomes" id="UP000247480"/>
    </source>
</evidence>
<comment type="caution">
    <text evidence="1">The sequence shown here is derived from an EMBL/GenBank/DDBJ whole genome shotgun (WGS) entry which is preliminary data.</text>
</comment>